<dbReference type="Proteomes" id="UP000565715">
    <property type="component" value="Unassembled WGS sequence"/>
</dbReference>
<evidence type="ECO:0000313" key="3">
    <source>
        <dbReference type="EMBL" id="NKY33869.1"/>
    </source>
</evidence>
<evidence type="ECO:0000256" key="2">
    <source>
        <dbReference type="SAM" id="MobiDB-lite"/>
    </source>
</evidence>
<comment type="caution">
    <text evidence="3">The sequence shown here is derived from an EMBL/GenBank/DDBJ whole genome shotgun (WGS) entry which is preliminary data.</text>
</comment>
<dbReference type="EMBL" id="JAAXOO010000003">
    <property type="protein sequence ID" value="NKY33869.1"/>
    <property type="molecule type" value="Genomic_DNA"/>
</dbReference>
<sequence>MTTPTDTSVLLLRLAGPLQSWGENSKFNRRETRTEPTKSGVIGLLAAALGLERGADLNALTELDIGVRTDQPGTLLRDFHTVSDYRGQPLKQSGVNAKGSQKPTTPAKYTHVTQRYYLQDAVFLVGLAGISETIKELAAAMKRPVFPPALGRRSCVPTQPILAGTPDTELMVALSSHPWQASEAARRDYLRGTEPAFVHLPVTIDDPAGDGTRQDVPVSFGLHDRQYQQRRVRHTTVQIPTGFPEPDAENAGSGTPPVGHDPFSLLNW</sequence>
<feature type="region of interest" description="Disordered" evidence="2">
    <location>
        <begin position="239"/>
        <end position="268"/>
    </location>
</feature>
<dbReference type="AlphaFoldDB" id="A0A846XFC2"/>
<dbReference type="InterPro" id="IPR021124">
    <property type="entry name" value="CRISPR-assoc_prot_Cas5"/>
</dbReference>
<feature type="compositionally biased region" description="Polar residues" evidence="2">
    <location>
        <begin position="90"/>
        <end position="104"/>
    </location>
</feature>
<name>A0A846XFC2_9NOCA</name>
<evidence type="ECO:0000256" key="1">
    <source>
        <dbReference type="ARBA" id="ARBA00023118"/>
    </source>
</evidence>
<dbReference type="GO" id="GO:0003723">
    <property type="term" value="F:RNA binding"/>
    <property type="evidence" value="ECO:0007669"/>
    <property type="project" value="InterPro"/>
</dbReference>
<proteinExistence type="predicted"/>
<dbReference type="NCBIfam" id="TIGR01868">
    <property type="entry name" value="casD_Cas5e"/>
    <property type="match status" value="1"/>
</dbReference>
<reference evidence="3 4" key="1">
    <citation type="submission" date="2020-04" db="EMBL/GenBank/DDBJ databases">
        <title>MicrobeNet Type strains.</title>
        <authorList>
            <person name="Nicholson A.C."/>
        </authorList>
    </citation>
    <scope>NUCLEOTIDE SEQUENCE [LARGE SCALE GENOMIC DNA]</scope>
    <source>
        <strain evidence="3 4">DSM 45078</strain>
    </source>
</reference>
<accession>A0A846XFC2</accession>
<dbReference type="InterPro" id="IPR010147">
    <property type="entry name" value="CRISPR-assoc_prot_CasD"/>
</dbReference>
<dbReference type="NCBIfam" id="TIGR02593">
    <property type="entry name" value="CRISPR_cas5"/>
    <property type="match status" value="1"/>
</dbReference>
<keyword evidence="1" id="KW-0051">Antiviral defense</keyword>
<gene>
    <name evidence="3" type="primary">cas5e</name>
    <name evidence="3" type="ORF">HGA13_12375</name>
</gene>
<dbReference type="Gene3D" id="3.30.70.2660">
    <property type="match status" value="1"/>
</dbReference>
<dbReference type="InterPro" id="IPR013422">
    <property type="entry name" value="CRISPR-assoc_prot_Cas5_N"/>
</dbReference>
<dbReference type="GO" id="GO:0043571">
    <property type="term" value="P:maintenance of CRISPR repeat elements"/>
    <property type="evidence" value="ECO:0007669"/>
    <property type="project" value="InterPro"/>
</dbReference>
<evidence type="ECO:0000313" key="4">
    <source>
        <dbReference type="Proteomes" id="UP000565715"/>
    </source>
</evidence>
<feature type="region of interest" description="Disordered" evidence="2">
    <location>
        <begin position="87"/>
        <end position="106"/>
    </location>
</feature>
<protein>
    <submittedName>
        <fullName evidence="3">Type I-E CRISPR-associated protein Cas5/CasD</fullName>
    </submittedName>
</protein>
<keyword evidence="4" id="KW-1185">Reference proteome</keyword>
<dbReference type="Pfam" id="PF09704">
    <property type="entry name" value="Cas_Cas5d"/>
    <property type="match status" value="1"/>
</dbReference>
<dbReference type="CDD" id="cd09756">
    <property type="entry name" value="Cas5_I-E"/>
    <property type="match status" value="1"/>
</dbReference>
<organism evidence="3 4">
    <name type="scientific">Nocardia speluncae</name>
    <dbReference type="NCBI Taxonomy" id="419477"/>
    <lineage>
        <taxon>Bacteria</taxon>
        <taxon>Bacillati</taxon>
        <taxon>Actinomycetota</taxon>
        <taxon>Actinomycetes</taxon>
        <taxon>Mycobacteriales</taxon>
        <taxon>Nocardiaceae</taxon>
        <taxon>Nocardia</taxon>
    </lineage>
</organism>
<dbReference type="RefSeq" id="WP_068050306.1">
    <property type="nucleotide sequence ID" value="NZ_JAAXOO010000003.1"/>
</dbReference>
<dbReference type="GO" id="GO:0051607">
    <property type="term" value="P:defense response to virus"/>
    <property type="evidence" value="ECO:0007669"/>
    <property type="project" value="UniProtKB-KW"/>
</dbReference>